<sequence>MSISMALFSPPISSPLQNSNLIPKISLSLLSTKRLSLVSLTRASSDNGTSTPASATTVEAPTPKPVSVEEVLAESPSASENGAVGGEEIDMTTTTMTEIKFQDAKWVNGTWDLKQFEKEGKTDWDSVIVAEAKRRKWLEDNPETTSNDEPVLFDTSIIPWWAWMKRYHLPEAELLNGRAAMVGFFMAYFVDSLTGVGLVDQMGNFFCKTLLFVAVAGVLFIRKNEDLDKLKGLIEETTLYDKQWQAAWKEPESSSSSTVSSKKNLHEVVRHRENLGRSLCSPMLGCSLYQDEELWPSIERPSPSTSRLANGKGTGTVLTGKQPHHDSRDSRSASLSKNNASDSEEEEEEEEEESDVSGSDTLWVSWFCSLRGNEFFCEADDDYIQYDFNLCGLSSLVPYYEYALDLILDVESSHGEMFTEEQNELIESAQQLRCFMDLFTRVTY</sequence>
<comment type="similarity">
    <text evidence="1 2">Belongs to the casein kinase 2 subunit beta family.</text>
</comment>
<dbReference type="Proteomes" id="UP000823674">
    <property type="component" value="Chromosome A06"/>
</dbReference>
<evidence type="ECO:0000256" key="1">
    <source>
        <dbReference type="ARBA" id="ARBA00006941"/>
    </source>
</evidence>
<dbReference type="Gene3D" id="1.10.1820.10">
    <property type="entry name" value="protein kinase ck2 holoenzyme, chain C, domain 1"/>
    <property type="match status" value="1"/>
</dbReference>
<gene>
    <name evidence="4" type="primary">A06p054010.1_BraROA</name>
    <name evidence="4" type="ORF">IGI04_025095</name>
</gene>
<dbReference type="PANTHER" id="PTHR11740">
    <property type="entry name" value="CASEIN KINASE II SUBUNIT BETA"/>
    <property type="match status" value="1"/>
</dbReference>
<name>A0ABQ7M8M6_BRACM</name>
<evidence type="ECO:0000313" key="5">
    <source>
        <dbReference type="Proteomes" id="UP000823674"/>
    </source>
</evidence>
<evidence type="ECO:0000256" key="2">
    <source>
        <dbReference type="RuleBase" id="RU361268"/>
    </source>
</evidence>
<dbReference type="PANTHER" id="PTHR11740:SF0">
    <property type="entry name" value="CASEIN KINASE II SUBUNIT BETA"/>
    <property type="match status" value="1"/>
</dbReference>
<dbReference type="SUPFAM" id="SSF103511">
    <property type="entry name" value="Chlorophyll a-b binding protein"/>
    <property type="match status" value="1"/>
</dbReference>
<accession>A0ABQ7M8M6</accession>
<dbReference type="InterPro" id="IPR000704">
    <property type="entry name" value="Casein_kinase_II_reg-sub"/>
</dbReference>
<dbReference type="InterPro" id="IPR035991">
    <property type="entry name" value="Casein_kinase_II_beta-like"/>
</dbReference>
<feature type="compositionally biased region" description="Acidic residues" evidence="3">
    <location>
        <begin position="342"/>
        <end position="355"/>
    </location>
</feature>
<feature type="region of interest" description="Disordered" evidence="3">
    <location>
        <begin position="299"/>
        <end position="357"/>
    </location>
</feature>
<comment type="subunit">
    <text evidence="2">Tetramer of two alpha and two beta subunits.</text>
</comment>
<dbReference type="SUPFAM" id="SSF57798">
    <property type="entry name" value="Casein kinase II beta subunit"/>
    <property type="match status" value="1"/>
</dbReference>
<proteinExistence type="inferred from homology"/>
<evidence type="ECO:0000313" key="4">
    <source>
        <dbReference type="EMBL" id="KAG5395132.1"/>
    </source>
</evidence>
<feature type="compositionally biased region" description="Polar residues" evidence="3">
    <location>
        <begin position="332"/>
        <end position="341"/>
    </location>
</feature>
<comment type="function">
    <text evidence="2">Plays a complex role in regulating the basal catalytic activity of the alpha subunit.</text>
</comment>
<dbReference type="InterPro" id="IPR016149">
    <property type="entry name" value="Casein_kin_II_reg-sub_N"/>
</dbReference>
<organism evidence="4 5">
    <name type="scientific">Brassica rapa subsp. trilocularis</name>
    <dbReference type="NCBI Taxonomy" id="1813537"/>
    <lineage>
        <taxon>Eukaryota</taxon>
        <taxon>Viridiplantae</taxon>
        <taxon>Streptophyta</taxon>
        <taxon>Embryophyta</taxon>
        <taxon>Tracheophyta</taxon>
        <taxon>Spermatophyta</taxon>
        <taxon>Magnoliopsida</taxon>
        <taxon>eudicotyledons</taxon>
        <taxon>Gunneridae</taxon>
        <taxon>Pentapetalae</taxon>
        <taxon>rosids</taxon>
        <taxon>malvids</taxon>
        <taxon>Brassicales</taxon>
        <taxon>Brassicaceae</taxon>
        <taxon>Brassiceae</taxon>
        <taxon>Brassica</taxon>
    </lineage>
</organism>
<feature type="compositionally biased region" description="Polar residues" evidence="3">
    <location>
        <begin position="42"/>
        <end position="59"/>
    </location>
</feature>
<feature type="region of interest" description="Disordered" evidence="3">
    <location>
        <begin position="42"/>
        <end position="67"/>
    </location>
</feature>
<dbReference type="Pfam" id="PF01214">
    <property type="entry name" value="CK_II_beta"/>
    <property type="match status" value="1"/>
</dbReference>
<dbReference type="PRINTS" id="PR00472">
    <property type="entry name" value="CASNKINASEII"/>
</dbReference>
<keyword evidence="5" id="KW-1185">Reference proteome</keyword>
<protein>
    <recommendedName>
        <fullName evidence="2">Casein kinase II subunit beta</fullName>
        <shortName evidence="2">CK II beta</shortName>
    </recommendedName>
</protein>
<dbReference type="EMBL" id="JADBGQ010000006">
    <property type="protein sequence ID" value="KAG5395132.1"/>
    <property type="molecule type" value="Genomic_DNA"/>
</dbReference>
<comment type="caution">
    <text evidence="4">The sequence shown here is derived from an EMBL/GenBank/DDBJ whole genome shotgun (WGS) entry which is preliminary data.</text>
</comment>
<evidence type="ECO:0000256" key="3">
    <source>
        <dbReference type="SAM" id="MobiDB-lite"/>
    </source>
</evidence>
<dbReference type="SMART" id="SM01085">
    <property type="entry name" value="CK_II_beta"/>
    <property type="match status" value="1"/>
</dbReference>
<reference evidence="4 5" key="1">
    <citation type="submission" date="2021-03" db="EMBL/GenBank/DDBJ databases">
        <authorList>
            <person name="King G.J."/>
            <person name="Bancroft I."/>
            <person name="Baten A."/>
            <person name="Bloomfield J."/>
            <person name="Borpatragohain P."/>
            <person name="He Z."/>
            <person name="Irish N."/>
            <person name="Irwin J."/>
            <person name="Liu K."/>
            <person name="Mauleon R.P."/>
            <person name="Moore J."/>
            <person name="Morris R."/>
            <person name="Ostergaard L."/>
            <person name="Wang B."/>
            <person name="Wells R."/>
        </authorList>
    </citation>
    <scope>NUCLEOTIDE SEQUENCE [LARGE SCALE GENOMIC DNA]</scope>
    <source>
        <strain evidence="4">R-o-18</strain>
        <tissue evidence="4">Leaf</tissue>
    </source>
</reference>